<keyword evidence="1" id="KW-0812">Transmembrane</keyword>
<dbReference type="Proteomes" id="UP000199455">
    <property type="component" value="Unassembled WGS sequence"/>
</dbReference>
<feature type="transmembrane region" description="Helical" evidence="1">
    <location>
        <begin position="88"/>
        <end position="108"/>
    </location>
</feature>
<evidence type="ECO:0000256" key="1">
    <source>
        <dbReference type="SAM" id="Phobius"/>
    </source>
</evidence>
<organism evidence="2 3">
    <name type="scientific">Pedobacter soli</name>
    <dbReference type="NCBI Taxonomy" id="390242"/>
    <lineage>
        <taxon>Bacteria</taxon>
        <taxon>Pseudomonadati</taxon>
        <taxon>Bacteroidota</taxon>
        <taxon>Sphingobacteriia</taxon>
        <taxon>Sphingobacteriales</taxon>
        <taxon>Sphingobacteriaceae</taxon>
        <taxon>Pedobacter</taxon>
    </lineage>
</organism>
<accession>A0A1G6ZE24</accession>
<feature type="transmembrane region" description="Helical" evidence="1">
    <location>
        <begin position="61"/>
        <end position="82"/>
    </location>
</feature>
<gene>
    <name evidence="2" type="ORF">SAMN04488024_11074</name>
</gene>
<dbReference type="EMBL" id="FMZH01000010">
    <property type="protein sequence ID" value="SDE00879.1"/>
    <property type="molecule type" value="Genomic_DNA"/>
</dbReference>
<keyword evidence="1" id="KW-0472">Membrane</keyword>
<evidence type="ECO:0000313" key="3">
    <source>
        <dbReference type="Proteomes" id="UP000199455"/>
    </source>
</evidence>
<keyword evidence="3" id="KW-1185">Reference proteome</keyword>
<dbReference type="AlphaFoldDB" id="A0A1G6ZE24"/>
<keyword evidence="1" id="KW-1133">Transmembrane helix</keyword>
<protein>
    <submittedName>
        <fullName evidence="2">Uncharacterized protein</fullName>
    </submittedName>
</protein>
<evidence type="ECO:0000313" key="2">
    <source>
        <dbReference type="EMBL" id="SDE00879.1"/>
    </source>
</evidence>
<sequence>MRLNRELDKSRCFQEEGNWRSRLDFVQRERDNLGNLPAAKFAYSLVRNGLYSFIEIRNGNCCCLTVILNLYLIFAQFAFSLFQDVTAIVMHNGLIYLLSVWVIVLVAGKKSFTVQIIRFVKVRLGF</sequence>
<proteinExistence type="predicted"/>
<reference evidence="3" key="1">
    <citation type="submission" date="2016-10" db="EMBL/GenBank/DDBJ databases">
        <authorList>
            <person name="Varghese N."/>
            <person name="Submissions S."/>
        </authorList>
    </citation>
    <scope>NUCLEOTIDE SEQUENCE [LARGE SCALE GENOMIC DNA]</scope>
    <source>
        <strain evidence="3">DSM 18609</strain>
    </source>
</reference>
<name>A0A1G6ZE24_9SPHI</name>